<comment type="caution">
    <text evidence="1">The sequence shown here is derived from an EMBL/GenBank/DDBJ whole genome shotgun (WGS) entry which is preliminary data.</text>
</comment>
<dbReference type="EMBL" id="CM045759">
    <property type="protein sequence ID" value="KAI8019796.1"/>
    <property type="molecule type" value="Genomic_DNA"/>
</dbReference>
<dbReference type="Proteomes" id="UP001060215">
    <property type="component" value="Chromosome 2"/>
</dbReference>
<reference evidence="1 2" key="1">
    <citation type="journal article" date="2022" name="Plant J.">
        <title>Chromosome-level genome of Camellia lanceoleosa provides a valuable resource for understanding genome evolution and self-incompatibility.</title>
        <authorList>
            <person name="Gong W."/>
            <person name="Xiao S."/>
            <person name="Wang L."/>
            <person name="Liao Z."/>
            <person name="Chang Y."/>
            <person name="Mo W."/>
            <person name="Hu G."/>
            <person name="Li W."/>
            <person name="Zhao G."/>
            <person name="Zhu H."/>
            <person name="Hu X."/>
            <person name="Ji K."/>
            <person name="Xiang X."/>
            <person name="Song Q."/>
            <person name="Yuan D."/>
            <person name="Jin S."/>
            <person name="Zhang L."/>
        </authorList>
    </citation>
    <scope>NUCLEOTIDE SEQUENCE [LARGE SCALE GENOMIC DNA]</scope>
    <source>
        <strain evidence="1">SQ_2022a</strain>
    </source>
</reference>
<gene>
    <name evidence="1" type="ORF">LOK49_LG04G01977</name>
</gene>
<name>A0ACC0I642_9ERIC</name>
<proteinExistence type="predicted"/>
<protein>
    <submittedName>
        <fullName evidence="1">Protein NUCLEAR FUSION DEFECTIVE 4</fullName>
    </submittedName>
</protein>
<accession>A0ACC0I642</accession>
<keyword evidence="2" id="KW-1185">Reference proteome</keyword>
<evidence type="ECO:0000313" key="2">
    <source>
        <dbReference type="Proteomes" id="UP001060215"/>
    </source>
</evidence>
<evidence type="ECO:0000313" key="1">
    <source>
        <dbReference type="EMBL" id="KAI8019796.1"/>
    </source>
</evidence>
<sequence length="573" mass="62674">MRNSVTSPAQIPFHEREERGEMESMMLSNKWISTVSSIWIQSTSGSLYTFPIYSSSLKSSQSYDQSTLDTVSLFKDVGANAGLLSGLLYSAATTTTTAAVRGPWIVLLAGAIQCFAGYFMMWMSVAGVVPPPPVPVMCLYMLVAAHAQSFFNTANVVTAVHNFPNYGGTIVGIMKGFLGLSGAILIQAYQTIFKDKPTSFLLMLANFPTFNTLLLMCFVRIYRTSEGDEKKHLNGFSLIALIIAAYLMVIIILENILSLPLLAHIFTFVILILLLASPLCIAIKAQLSESRSISSTSEIGEDPLMDDPNQFAAEKIHARKDLSGYHQIHSRADQEIDTNVKKTLQLGENLNLLQAMCTSSFWLLFVAMACGMGSGLATVNNISQIGESLGYTNLETSSLVSLWSIWNFLGRFGAGYISDYFLHMNGWARPVFMAITLATMSIGHAVIASGFPGALYIGSVLVGICYGSQWSLMPTIASEIFGVVHMGTIFNTITIASPVGSYFLSVRVVGYIYDREASMEGDTCIGTHCFMLSFFIMSSAALLGFLAALILLFRTRKFYQQVVLRMLRQSVGE</sequence>
<organism evidence="1 2">
    <name type="scientific">Camellia lanceoleosa</name>
    <dbReference type="NCBI Taxonomy" id="1840588"/>
    <lineage>
        <taxon>Eukaryota</taxon>
        <taxon>Viridiplantae</taxon>
        <taxon>Streptophyta</taxon>
        <taxon>Embryophyta</taxon>
        <taxon>Tracheophyta</taxon>
        <taxon>Spermatophyta</taxon>
        <taxon>Magnoliopsida</taxon>
        <taxon>eudicotyledons</taxon>
        <taxon>Gunneridae</taxon>
        <taxon>Pentapetalae</taxon>
        <taxon>asterids</taxon>
        <taxon>Ericales</taxon>
        <taxon>Theaceae</taxon>
        <taxon>Camellia</taxon>
    </lineage>
</organism>